<reference evidence="1" key="1">
    <citation type="submission" date="2014-09" db="EMBL/GenBank/DDBJ databases">
        <authorList>
            <person name="Magalhaes I.L.F."/>
            <person name="Oliveira U."/>
            <person name="Santos F.R."/>
            <person name="Vidigal T.H.D.A."/>
            <person name="Brescovit A.D."/>
            <person name="Santos A.J."/>
        </authorList>
    </citation>
    <scope>NUCLEOTIDE SEQUENCE</scope>
    <source>
        <tissue evidence="1">Shoot tissue taken approximately 20 cm above the soil surface</tissue>
    </source>
</reference>
<protein>
    <submittedName>
        <fullName evidence="1">Uncharacterized protein</fullName>
    </submittedName>
</protein>
<proteinExistence type="predicted"/>
<sequence>MVTYYVTSHLLRSTVINLLLSYSRCPSCLMSSSSCRYPYNSSILLLYG</sequence>
<evidence type="ECO:0000313" key="1">
    <source>
        <dbReference type="EMBL" id="JAD58882.1"/>
    </source>
</evidence>
<name>A0A0A9BHV8_ARUDO</name>
<dbReference type="EMBL" id="GBRH01239013">
    <property type="protein sequence ID" value="JAD58882.1"/>
    <property type="molecule type" value="Transcribed_RNA"/>
</dbReference>
<organism evidence="1">
    <name type="scientific">Arundo donax</name>
    <name type="common">Giant reed</name>
    <name type="synonym">Donax arundinaceus</name>
    <dbReference type="NCBI Taxonomy" id="35708"/>
    <lineage>
        <taxon>Eukaryota</taxon>
        <taxon>Viridiplantae</taxon>
        <taxon>Streptophyta</taxon>
        <taxon>Embryophyta</taxon>
        <taxon>Tracheophyta</taxon>
        <taxon>Spermatophyta</taxon>
        <taxon>Magnoliopsida</taxon>
        <taxon>Liliopsida</taxon>
        <taxon>Poales</taxon>
        <taxon>Poaceae</taxon>
        <taxon>PACMAD clade</taxon>
        <taxon>Arundinoideae</taxon>
        <taxon>Arundineae</taxon>
        <taxon>Arundo</taxon>
    </lineage>
</organism>
<dbReference type="AlphaFoldDB" id="A0A0A9BHV8"/>
<accession>A0A0A9BHV8</accession>
<reference evidence="1" key="2">
    <citation type="journal article" date="2015" name="Data Brief">
        <title>Shoot transcriptome of the giant reed, Arundo donax.</title>
        <authorList>
            <person name="Barrero R.A."/>
            <person name="Guerrero F.D."/>
            <person name="Moolhuijzen P."/>
            <person name="Goolsby J.A."/>
            <person name="Tidwell J."/>
            <person name="Bellgard S.E."/>
            <person name="Bellgard M.I."/>
        </authorList>
    </citation>
    <scope>NUCLEOTIDE SEQUENCE</scope>
    <source>
        <tissue evidence="1">Shoot tissue taken approximately 20 cm above the soil surface</tissue>
    </source>
</reference>